<dbReference type="AlphaFoldDB" id="A0A9P4KD53"/>
<evidence type="ECO:0000256" key="1">
    <source>
        <dbReference type="SAM" id="MobiDB-lite"/>
    </source>
</evidence>
<comment type="caution">
    <text evidence="2">The sequence shown here is derived from an EMBL/GenBank/DDBJ whole genome shotgun (WGS) entry which is preliminary data.</text>
</comment>
<name>A0A9P4KD53_9PLEO</name>
<dbReference type="EMBL" id="ML986598">
    <property type="protein sequence ID" value="KAF2266476.1"/>
    <property type="molecule type" value="Genomic_DNA"/>
</dbReference>
<feature type="region of interest" description="Disordered" evidence="1">
    <location>
        <begin position="1"/>
        <end position="66"/>
    </location>
</feature>
<organism evidence="2 3">
    <name type="scientific">Lojkania enalia</name>
    <dbReference type="NCBI Taxonomy" id="147567"/>
    <lineage>
        <taxon>Eukaryota</taxon>
        <taxon>Fungi</taxon>
        <taxon>Dikarya</taxon>
        <taxon>Ascomycota</taxon>
        <taxon>Pezizomycotina</taxon>
        <taxon>Dothideomycetes</taxon>
        <taxon>Pleosporomycetidae</taxon>
        <taxon>Pleosporales</taxon>
        <taxon>Pleosporales incertae sedis</taxon>
        <taxon>Lojkania</taxon>
    </lineage>
</organism>
<evidence type="ECO:0000313" key="3">
    <source>
        <dbReference type="Proteomes" id="UP000800093"/>
    </source>
</evidence>
<keyword evidence="3" id="KW-1185">Reference proteome</keyword>
<feature type="region of interest" description="Disordered" evidence="1">
    <location>
        <begin position="165"/>
        <end position="220"/>
    </location>
</feature>
<dbReference type="Proteomes" id="UP000800093">
    <property type="component" value="Unassembled WGS sequence"/>
</dbReference>
<gene>
    <name evidence="2" type="ORF">CC78DRAFT_578177</name>
</gene>
<reference evidence="3" key="1">
    <citation type="journal article" date="2020" name="Stud. Mycol.">
        <title>101 Dothideomycetes genomes: A test case for predicting lifestyles and emergence of pathogens.</title>
        <authorList>
            <person name="Haridas S."/>
            <person name="Albert R."/>
            <person name="Binder M."/>
            <person name="Bloem J."/>
            <person name="LaButti K."/>
            <person name="Salamov A."/>
            <person name="Andreopoulos B."/>
            <person name="Baker S."/>
            <person name="Barry K."/>
            <person name="Bills G."/>
            <person name="Bluhm B."/>
            <person name="Cannon C."/>
            <person name="Castanera R."/>
            <person name="Culley D."/>
            <person name="Daum C."/>
            <person name="Ezra D."/>
            <person name="Gonzalez J."/>
            <person name="Henrissat B."/>
            <person name="Kuo A."/>
            <person name="Liang C."/>
            <person name="Lipzen A."/>
            <person name="Lutzoni F."/>
            <person name="Magnuson J."/>
            <person name="Mondo S."/>
            <person name="Nolan M."/>
            <person name="Ohm R."/>
            <person name="Pangilinan J."/>
            <person name="Park H.-J."/>
            <person name="Ramirez L."/>
            <person name="Alfaro M."/>
            <person name="Sun H."/>
            <person name="Tritt A."/>
            <person name="Yoshinaga Y."/>
            <person name="Zwiers L.-H."/>
            <person name="Turgeon B."/>
            <person name="Goodwin S."/>
            <person name="Spatafora J."/>
            <person name="Crous P."/>
            <person name="Grigoriev I."/>
        </authorList>
    </citation>
    <scope>NUCLEOTIDE SEQUENCE [LARGE SCALE GENOMIC DNA]</scope>
    <source>
        <strain evidence="3">CBS 304.66</strain>
    </source>
</reference>
<feature type="compositionally biased region" description="Polar residues" evidence="1">
    <location>
        <begin position="8"/>
        <end position="17"/>
    </location>
</feature>
<proteinExistence type="predicted"/>
<feature type="compositionally biased region" description="Pro residues" evidence="1">
    <location>
        <begin position="205"/>
        <end position="218"/>
    </location>
</feature>
<accession>A0A9P4KD53</accession>
<sequence length="250" mass="28149">MAIFFSMTALSTSQNPEQPARKPVLRSTMRKTSNGHRKLYARSKSPSSKWRNRLHRRSTPPQETRQQTIRHLDLLGSNHRDPSVLPPHVNPRDPAQLHSHIAARAAVGQPIENFRPRIIGPDGADALPHSETRHPPEMPIEMPDPATYIPRTLPTLSHPHARVSQQSALRNAPRSRAPHTPQETWEYYASSPPPPAYATERPRAMSPPPPYSILPPTPASSRRARIRNVLPRNGHHRGVRISVDDCDLVF</sequence>
<protein>
    <submittedName>
        <fullName evidence="2">Uncharacterized protein</fullName>
    </submittedName>
</protein>
<evidence type="ECO:0000313" key="2">
    <source>
        <dbReference type="EMBL" id="KAF2266476.1"/>
    </source>
</evidence>